<accession>A0ABX8RFG4</accession>
<evidence type="ECO:0000256" key="2">
    <source>
        <dbReference type="ARBA" id="ARBA00022793"/>
    </source>
</evidence>
<dbReference type="Pfam" id="PF03711">
    <property type="entry name" value="OKR_DC_1_C"/>
    <property type="match status" value="1"/>
</dbReference>
<evidence type="ECO:0000259" key="6">
    <source>
        <dbReference type="Pfam" id="PF03711"/>
    </source>
</evidence>
<keyword evidence="3" id="KW-0663">Pyridoxal phosphate</keyword>
<keyword evidence="4" id="KW-0456">Lyase</keyword>
<evidence type="ECO:0000256" key="1">
    <source>
        <dbReference type="ARBA" id="ARBA00001933"/>
    </source>
</evidence>
<proteinExistence type="predicted"/>
<evidence type="ECO:0000259" key="5">
    <source>
        <dbReference type="Pfam" id="PF01276"/>
    </source>
</evidence>
<evidence type="ECO:0000256" key="4">
    <source>
        <dbReference type="ARBA" id="ARBA00023239"/>
    </source>
</evidence>
<organism evidence="7 8">
    <name type="scientific">Crassaminicella indica</name>
    <dbReference type="NCBI Taxonomy" id="2855394"/>
    <lineage>
        <taxon>Bacteria</taxon>
        <taxon>Bacillati</taxon>
        <taxon>Bacillota</taxon>
        <taxon>Clostridia</taxon>
        <taxon>Eubacteriales</taxon>
        <taxon>Clostridiaceae</taxon>
        <taxon>Crassaminicella</taxon>
    </lineage>
</organism>
<evidence type="ECO:0000313" key="7">
    <source>
        <dbReference type="EMBL" id="QXM07057.1"/>
    </source>
</evidence>
<dbReference type="InterPro" id="IPR008286">
    <property type="entry name" value="Prn/Lys/Arg_de-COase_C"/>
</dbReference>
<comment type="cofactor">
    <cofactor evidence="1">
        <name>pyridoxal 5'-phosphate</name>
        <dbReference type="ChEBI" id="CHEBI:597326"/>
    </cofactor>
</comment>
<evidence type="ECO:0000256" key="3">
    <source>
        <dbReference type="ARBA" id="ARBA00022898"/>
    </source>
</evidence>
<feature type="domain" description="Orn/Lys/Arg decarboxylases family 1 pyridoxal-P attachment site" evidence="5">
    <location>
        <begin position="8"/>
        <end position="310"/>
    </location>
</feature>
<keyword evidence="7" id="KW-0032">Aminotransferase</keyword>
<dbReference type="PANTHER" id="PTHR43277:SF4">
    <property type="entry name" value="ARGININE DECARBOXYLASE"/>
    <property type="match status" value="1"/>
</dbReference>
<protein>
    <submittedName>
        <fullName evidence="7">Aminotransferase class I/II-fold pyridoxal phosphate-dependent enzyme</fullName>
    </submittedName>
</protein>
<evidence type="ECO:0000313" key="8">
    <source>
        <dbReference type="Proteomes" id="UP000886818"/>
    </source>
</evidence>
<name>A0ABX8RFG4_9CLOT</name>
<keyword evidence="7" id="KW-0808">Transferase</keyword>
<dbReference type="RefSeq" id="WP_218283747.1">
    <property type="nucleotide sequence ID" value="NZ_CP078093.1"/>
</dbReference>
<dbReference type="InterPro" id="IPR000310">
    <property type="entry name" value="Orn/Lys/Arg_deCO2ase_major_dom"/>
</dbReference>
<dbReference type="InterPro" id="IPR052357">
    <property type="entry name" value="Orn_Lys_Arg_decarboxylase-I"/>
</dbReference>
<dbReference type="Proteomes" id="UP000886818">
    <property type="component" value="Chromosome"/>
</dbReference>
<dbReference type="PANTHER" id="PTHR43277">
    <property type="entry name" value="ARGININE DECARBOXYLASE"/>
    <property type="match status" value="1"/>
</dbReference>
<gene>
    <name evidence="7" type="ORF">KVH43_04935</name>
</gene>
<keyword evidence="8" id="KW-1185">Reference proteome</keyword>
<dbReference type="GO" id="GO:0008483">
    <property type="term" value="F:transaminase activity"/>
    <property type="evidence" value="ECO:0007669"/>
    <property type="project" value="UniProtKB-KW"/>
</dbReference>
<feature type="domain" description="Orn/Lys/Arg decarboxylase C-terminal" evidence="6">
    <location>
        <begin position="373"/>
        <end position="464"/>
    </location>
</feature>
<reference evidence="7" key="1">
    <citation type="submission" date="2021-07" db="EMBL/GenBank/DDBJ databases">
        <title>Complete genome sequence of Crassaminicella sp. 143-21, isolated from a deep-sea hydrothermal vent.</title>
        <authorList>
            <person name="Li X."/>
        </authorList>
    </citation>
    <scope>NUCLEOTIDE SEQUENCE</scope>
    <source>
        <strain evidence="7">143-21</strain>
    </source>
</reference>
<keyword evidence="2" id="KW-0210">Decarboxylase</keyword>
<dbReference type="CDD" id="cd00615">
    <property type="entry name" value="Orn_deC_like"/>
    <property type="match status" value="1"/>
</dbReference>
<dbReference type="EMBL" id="CP078093">
    <property type="protein sequence ID" value="QXM07057.1"/>
    <property type="molecule type" value="Genomic_DNA"/>
</dbReference>
<sequence length="479" mass="53577">MKSSIILKRLTALAKENIVSFHVPGHKNGKAYRGYKDHIFNNALLALDVTEIPGTDNLHAPEDMIKKAQERAAKFFKADHTFFLINGTSTGNISALMAVANPNEKVIVPRDCHKSVMNGCILGGLIPVYINPKVSKEHNISMGIEAETVEKAILENKEVRAVVLTYPNYYGICSDIEAIAKVVHKYNKILIVDEAHGAHFNLSKELPIPAIEAGADIVIQSTHKTLPSFTQASMLHVKSERVNIDRLRFMLRMNQSSSPSYLLMSSLDEARAIVESEGRVLMNELLENINKFHEKISNIKGIKVLDKSLIGRYGIKDIDRTRIVLDMTDFGISGTSLEKLLRDEYGIQMEMSDIKHIVAVCTIGNDAKDFEKLLKALISIKKKREVRKIETIPLLASIPKMCIPPREAAFCNKRSIPFKQSSGKISGEYIIPYPPGIPIICPGEEITQEIIDYVELLKEKKINIIGMDDDHLENIKVIE</sequence>
<dbReference type="Pfam" id="PF01276">
    <property type="entry name" value="OKR_DC_1"/>
    <property type="match status" value="1"/>
</dbReference>